<dbReference type="GO" id="GO:0016491">
    <property type="term" value="F:oxidoreductase activity"/>
    <property type="evidence" value="ECO:0007669"/>
    <property type="project" value="InterPro"/>
</dbReference>
<protein>
    <submittedName>
        <fullName evidence="1">Nitroreductase</fullName>
    </submittedName>
</protein>
<dbReference type="Proteomes" id="UP000249915">
    <property type="component" value="Unassembled WGS sequence"/>
</dbReference>
<dbReference type="Pfam" id="PF04075">
    <property type="entry name" value="F420H2_quin_red"/>
    <property type="match status" value="1"/>
</dbReference>
<dbReference type="EMBL" id="MASW01000001">
    <property type="protein sequence ID" value="PXY31318.1"/>
    <property type="molecule type" value="Genomic_DNA"/>
</dbReference>
<proteinExistence type="predicted"/>
<dbReference type="OrthoDB" id="5186446at2"/>
<dbReference type="RefSeq" id="WP_112279350.1">
    <property type="nucleotide sequence ID" value="NZ_MASW01000001.1"/>
</dbReference>
<keyword evidence="2" id="KW-1185">Reference proteome</keyword>
<name>A0A2V4B7U2_9PSEU</name>
<dbReference type="InterPro" id="IPR012349">
    <property type="entry name" value="Split_barrel_FMN-bd"/>
</dbReference>
<comment type="caution">
    <text evidence="1">The sequence shown here is derived from an EMBL/GenBank/DDBJ whole genome shotgun (WGS) entry which is preliminary data.</text>
</comment>
<dbReference type="InterPro" id="IPR004378">
    <property type="entry name" value="F420H2_quin_Rdtase"/>
</dbReference>
<dbReference type="NCBIfam" id="TIGR00026">
    <property type="entry name" value="hi_GC_TIGR00026"/>
    <property type="match status" value="1"/>
</dbReference>
<dbReference type="Gene3D" id="2.30.110.10">
    <property type="entry name" value="Electron Transport, Fmn-binding Protein, Chain A"/>
    <property type="match status" value="1"/>
</dbReference>
<evidence type="ECO:0000313" key="2">
    <source>
        <dbReference type="Proteomes" id="UP000249915"/>
    </source>
</evidence>
<evidence type="ECO:0000313" key="1">
    <source>
        <dbReference type="EMBL" id="PXY31318.1"/>
    </source>
</evidence>
<accession>A0A2V4B7U2</accession>
<sequence length="150" mass="17108">MPGQSRYLKPKKPTNVFNRAVAVLAKLGVSLWGSRILSVRGRKTGEWRSTPVNLLVFEGERYLLAPRGHTQWVRNLRAAGEAKLRLGRREERIVPVELTDDEKVPVIRAYLKKWAWEVSAFFDDLKATSPDEDLRAAAPGFPVFRLPKEK</sequence>
<gene>
    <name evidence="1" type="ORF">BAY60_02670</name>
</gene>
<organism evidence="1 2">
    <name type="scientific">Prauserella muralis</name>
    <dbReference type="NCBI Taxonomy" id="588067"/>
    <lineage>
        <taxon>Bacteria</taxon>
        <taxon>Bacillati</taxon>
        <taxon>Actinomycetota</taxon>
        <taxon>Actinomycetes</taxon>
        <taxon>Pseudonocardiales</taxon>
        <taxon>Pseudonocardiaceae</taxon>
        <taxon>Prauserella</taxon>
    </lineage>
</organism>
<dbReference type="AlphaFoldDB" id="A0A2V4B7U2"/>
<reference evidence="1 2" key="1">
    <citation type="submission" date="2016-07" db="EMBL/GenBank/DDBJ databases">
        <title>Draft genome sequence of Prauserella muralis DSM 45305, isolated from a mould-covered wall in an indoor environment.</title>
        <authorList>
            <person name="Ruckert C."/>
            <person name="Albersmeier A."/>
            <person name="Jiang C.-L."/>
            <person name="Jiang Y."/>
            <person name="Kalinowski J."/>
            <person name="Schneider O."/>
            <person name="Winkler A."/>
            <person name="Zotchev S.B."/>
        </authorList>
    </citation>
    <scope>NUCLEOTIDE SEQUENCE [LARGE SCALE GENOMIC DNA]</scope>
    <source>
        <strain evidence="1 2">DSM 45305</strain>
    </source>
</reference>